<sequence>MGYVWVEARLINPINGAELKTRALVDTGATYTVIPWSIYEKLNLMIVGKKTVETGKGPEELDESFLVIEIKGKKAVTQVLISRDLKDVLVGVLTLEALGLAVDPTTGELKESRILLL</sequence>
<reference evidence="1" key="1">
    <citation type="journal article" date="2020" name="mSystems">
        <title>Genome- and Community-Level Interaction Insights into Carbon Utilization and Element Cycling Functions of Hydrothermarchaeota in Hydrothermal Sediment.</title>
        <authorList>
            <person name="Zhou Z."/>
            <person name="Liu Y."/>
            <person name="Xu W."/>
            <person name="Pan J."/>
            <person name="Luo Z.H."/>
            <person name="Li M."/>
        </authorList>
    </citation>
    <scope>NUCLEOTIDE SEQUENCE [LARGE SCALE GENOMIC DNA]</scope>
    <source>
        <strain evidence="1">SpSt-125</strain>
    </source>
</reference>
<dbReference type="Gene3D" id="2.40.70.10">
    <property type="entry name" value="Acid Proteases"/>
    <property type="match status" value="1"/>
</dbReference>
<dbReference type="Pfam" id="PF13975">
    <property type="entry name" value="gag-asp_proteas"/>
    <property type="match status" value="1"/>
</dbReference>
<dbReference type="PROSITE" id="PS00141">
    <property type="entry name" value="ASP_PROTEASE"/>
    <property type="match status" value="1"/>
</dbReference>
<dbReference type="GO" id="GO:0006508">
    <property type="term" value="P:proteolysis"/>
    <property type="evidence" value="ECO:0007669"/>
    <property type="project" value="InterPro"/>
</dbReference>
<dbReference type="SUPFAM" id="SSF50630">
    <property type="entry name" value="Acid proteases"/>
    <property type="match status" value="1"/>
</dbReference>
<comment type="caution">
    <text evidence="1">The sequence shown here is derived from an EMBL/GenBank/DDBJ whole genome shotgun (WGS) entry which is preliminary data.</text>
</comment>
<proteinExistence type="predicted"/>
<dbReference type="EMBL" id="DSEU01000031">
    <property type="protein sequence ID" value="HEM66844.1"/>
    <property type="molecule type" value="Genomic_DNA"/>
</dbReference>
<dbReference type="GO" id="GO:0004190">
    <property type="term" value="F:aspartic-type endopeptidase activity"/>
    <property type="evidence" value="ECO:0007669"/>
    <property type="project" value="InterPro"/>
</dbReference>
<accession>A0A7J2U229</accession>
<evidence type="ECO:0008006" key="2">
    <source>
        <dbReference type="Google" id="ProtNLM"/>
    </source>
</evidence>
<organism evidence="1">
    <name type="scientific">Ignisphaera aggregans</name>
    <dbReference type="NCBI Taxonomy" id="334771"/>
    <lineage>
        <taxon>Archaea</taxon>
        <taxon>Thermoproteota</taxon>
        <taxon>Thermoprotei</taxon>
        <taxon>Desulfurococcales</taxon>
        <taxon>Desulfurococcaceae</taxon>
        <taxon>Ignisphaera</taxon>
    </lineage>
</organism>
<name>A0A7J2U229_9CREN</name>
<dbReference type="InterPro" id="IPR021109">
    <property type="entry name" value="Peptidase_aspartic_dom_sf"/>
</dbReference>
<dbReference type="InterPro" id="IPR001969">
    <property type="entry name" value="Aspartic_peptidase_AS"/>
</dbReference>
<gene>
    <name evidence="1" type="ORF">ENO26_04650</name>
</gene>
<evidence type="ECO:0000313" key="1">
    <source>
        <dbReference type="EMBL" id="HEM66844.1"/>
    </source>
</evidence>
<protein>
    <recommendedName>
        <fullName evidence="2">Aspartyl protease</fullName>
    </recommendedName>
</protein>
<dbReference type="AlphaFoldDB" id="A0A7J2U229"/>